<protein>
    <submittedName>
        <fullName evidence="6">OmpA-like domain-containing protein</fullName>
    </submittedName>
</protein>
<gene>
    <name evidence="6" type="ORF">dnl_26020</name>
</gene>
<dbReference type="InterPro" id="IPR036737">
    <property type="entry name" value="OmpA-like_sf"/>
</dbReference>
<dbReference type="GO" id="GO:0009279">
    <property type="term" value="C:cell outer membrane"/>
    <property type="evidence" value="ECO:0007669"/>
    <property type="project" value="UniProtKB-SubCell"/>
</dbReference>
<dbReference type="Pfam" id="PF00691">
    <property type="entry name" value="OmpA"/>
    <property type="match status" value="1"/>
</dbReference>
<dbReference type="Gene3D" id="3.30.1330.60">
    <property type="entry name" value="OmpA-like domain"/>
    <property type="match status" value="1"/>
</dbReference>
<evidence type="ECO:0000256" key="1">
    <source>
        <dbReference type="ARBA" id="ARBA00004442"/>
    </source>
</evidence>
<dbReference type="SUPFAM" id="SSF103088">
    <property type="entry name" value="OmpA-like"/>
    <property type="match status" value="1"/>
</dbReference>
<dbReference type="Proteomes" id="UP000663720">
    <property type="component" value="Chromosome"/>
</dbReference>
<accession>A0A975B7P9</accession>
<dbReference type="InterPro" id="IPR006665">
    <property type="entry name" value="OmpA-like"/>
</dbReference>
<dbReference type="PANTHER" id="PTHR30329:SF21">
    <property type="entry name" value="LIPOPROTEIN YIAD-RELATED"/>
    <property type="match status" value="1"/>
</dbReference>
<dbReference type="EMBL" id="CP061799">
    <property type="protein sequence ID" value="QTA80304.1"/>
    <property type="molecule type" value="Genomic_DNA"/>
</dbReference>
<proteinExistence type="predicted"/>
<dbReference type="InterPro" id="IPR050330">
    <property type="entry name" value="Bact_OuterMem_StrucFunc"/>
</dbReference>
<dbReference type="PRINTS" id="PR01021">
    <property type="entry name" value="OMPADOMAIN"/>
</dbReference>
<dbReference type="AlphaFoldDB" id="A0A975B7P9"/>
<dbReference type="CDD" id="cd07185">
    <property type="entry name" value="OmpA_C-like"/>
    <property type="match status" value="1"/>
</dbReference>
<dbReference type="RefSeq" id="WP_207691968.1">
    <property type="nucleotide sequence ID" value="NZ_CP061799.1"/>
</dbReference>
<evidence type="ECO:0000313" key="7">
    <source>
        <dbReference type="Proteomes" id="UP000663720"/>
    </source>
</evidence>
<evidence type="ECO:0000256" key="2">
    <source>
        <dbReference type="ARBA" id="ARBA00023136"/>
    </source>
</evidence>
<reference evidence="6" key="1">
    <citation type="journal article" date="2021" name="Microb. Physiol.">
        <title>Proteogenomic Insights into the Physiology of Marine, Sulfate-Reducing, Filamentous Desulfonema limicola and Desulfonema magnum.</title>
        <authorList>
            <person name="Schnaars V."/>
            <person name="Wohlbrand L."/>
            <person name="Scheve S."/>
            <person name="Hinrichs C."/>
            <person name="Reinhardt R."/>
            <person name="Rabus R."/>
        </authorList>
    </citation>
    <scope>NUCLEOTIDE SEQUENCE</scope>
    <source>
        <strain evidence="6">5ac10</strain>
    </source>
</reference>
<keyword evidence="7" id="KW-1185">Reference proteome</keyword>
<keyword evidence="2 4" id="KW-0472">Membrane</keyword>
<evidence type="ECO:0000259" key="5">
    <source>
        <dbReference type="PROSITE" id="PS51123"/>
    </source>
</evidence>
<evidence type="ECO:0000256" key="4">
    <source>
        <dbReference type="PROSITE-ProRule" id="PRU00473"/>
    </source>
</evidence>
<keyword evidence="3" id="KW-0998">Cell outer membrane</keyword>
<feature type="domain" description="OmpA-like" evidence="5">
    <location>
        <begin position="48"/>
        <end position="168"/>
    </location>
</feature>
<dbReference type="PROSITE" id="PS51123">
    <property type="entry name" value="OMPA_2"/>
    <property type="match status" value="1"/>
</dbReference>
<dbReference type="KEGG" id="dli:dnl_26020"/>
<sequence>MKKYINAIILLFLLFFCAGTIPAYGLHSEDDIVNMLVPKPKVRGVDTSGNDQPSVTFYLQFGLNSAELTPESIDQLRLLGNGLQRGELRNYVFKIEGHTCDLGNDNENLILSRKRALSVKKYLIDTFAIPAQQLETQGFGENRPAVSNTDEDSRKKNRRVVILNTLKTFKSRPRKAYREYKCKKPYYIGLYAIPQ</sequence>
<evidence type="ECO:0000256" key="3">
    <source>
        <dbReference type="ARBA" id="ARBA00023237"/>
    </source>
</evidence>
<organism evidence="6 7">
    <name type="scientific">Desulfonema limicola</name>
    <dbReference type="NCBI Taxonomy" id="45656"/>
    <lineage>
        <taxon>Bacteria</taxon>
        <taxon>Pseudomonadati</taxon>
        <taxon>Thermodesulfobacteriota</taxon>
        <taxon>Desulfobacteria</taxon>
        <taxon>Desulfobacterales</taxon>
        <taxon>Desulfococcaceae</taxon>
        <taxon>Desulfonema</taxon>
    </lineage>
</organism>
<name>A0A975B7P9_9BACT</name>
<dbReference type="PANTHER" id="PTHR30329">
    <property type="entry name" value="STATOR ELEMENT OF FLAGELLAR MOTOR COMPLEX"/>
    <property type="match status" value="1"/>
</dbReference>
<comment type="subcellular location">
    <subcellularLocation>
        <location evidence="1">Cell outer membrane</location>
    </subcellularLocation>
</comment>
<evidence type="ECO:0000313" key="6">
    <source>
        <dbReference type="EMBL" id="QTA80304.1"/>
    </source>
</evidence>
<dbReference type="InterPro" id="IPR006664">
    <property type="entry name" value="OMP_bac"/>
</dbReference>